<dbReference type="EMBL" id="JAAPAO010000085">
    <property type="protein sequence ID" value="KAF4673326.1"/>
    <property type="molecule type" value="Genomic_DNA"/>
</dbReference>
<accession>A0A7J6MPK7</accession>
<comment type="caution">
    <text evidence="2">The sequence shown here is derived from an EMBL/GenBank/DDBJ whole genome shotgun (WGS) entry which is preliminary data.</text>
</comment>
<evidence type="ECO:0000313" key="2">
    <source>
        <dbReference type="EMBL" id="KAF4673326.1"/>
    </source>
</evidence>
<proteinExistence type="predicted"/>
<dbReference type="InterPro" id="IPR033121">
    <property type="entry name" value="PEPTIDASE_A1"/>
</dbReference>
<gene>
    <name evidence="2" type="ORF">FOL47_010677</name>
</gene>
<protein>
    <recommendedName>
        <fullName evidence="1">Peptidase A1 domain-containing protein</fullName>
    </recommendedName>
</protein>
<dbReference type="SUPFAM" id="SSF50630">
    <property type="entry name" value="Acid proteases"/>
    <property type="match status" value="1"/>
</dbReference>
<sequence>MDTGLSGTYVLYKDWYERTYGKDACKQFKMGCYSCPGECNPYAEEKNVGTFADGSTASLLVNERRMRNRRTILALLSVPPTSPQTVPRQLYISKFIKKYAVSICAPGDVVLFTGTLILGDSSGLCAIKSAVTTIPMTEPHEDSHFDSDLSSYGLVSSTGETFAQQVQHGSAIYDTGVFSIYIPKTIFEALLNQISFFAGAGVYVKSIRGVWFITDKGYSSFPTLTFSVGSKQRPFIIRIPPNKYAIKCDGKWCILALDHYDETDILFGRPCFTTYFSSYDYKSQTVSIAEYASR</sequence>
<dbReference type="InterPro" id="IPR021109">
    <property type="entry name" value="Peptidase_aspartic_dom_sf"/>
</dbReference>
<name>A0A7J6MPK7_PERCH</name>
<dbReference type="PROSITE" id="PS51767">
    <property type="entry name" value="PEPTIDASE_A1"/>
    <property type="match status" value="1"/>
</dbReference>
<feature type="domain" description="Peptidase A1" evidence="1">
    <location>
        <begin position="1"/>
        <end position="289"/>
    </location>
</feature>
<keyword evidence="3" id="KW-1185">Reference proteome</keyword>
<dbReference type="Pfam" id="PF00026">
    <property type="entry name" value="Asp"/>
    <property type="match status" value="1"/>
</dbReference>
<evidence type="ECO:0000313" key="3">
    <source>
        <dbReference type="Proteomes" id="UP000591131"/>
    </source>
</evidence>
<reference evidence="2 3" key="1">
    <citation type="submission" date="2020-04" db="EMBL/GenBank/DDBJ databases">
        <title>Perkinsus chesapeaki whole genome sequence.</title>
        <authorList>
            <person name="Bogema D.R."/>
        </authorList>
    </citation>
    <scope>NUCLEOTIDE SEQUENCE [LARGE SCALE GENOMIC DNA]</scope>
    <source>
        <strain evidence="2">ATCC PRA-425</strain>
    </source>
</reference>
<dbReference type="AlphaFoldDB" id="A0A7J6MPK7"/>
<evidence type="ECO:0000259" key="1">
    <source>
        <dbReference type="PROSITE" id="PS51767"/>
    </source>
</evidence>
<dbReference type="Gene3D" id="2.40.70.10">
    <property type="entry name" value="Acid Proteases"/>
    <property type="match status" value="1"/>
</dbReference>
<organism evidence="2 3">
    <name type="scientific">Perkinsus chesapeaki</name>
    <name type="common">Clam parasite</name>
    <name type="synonym">Perkinsus andrewsi</name>
    <dbReference type="NCBI Taxonomy" id="330153"/>
    <lineage>
        <taxon>Eukaryota</taxon>
        <taxon>Sar</taxon>
        <taxon>Alveolata</taxon>
        <taxon>Perkinsozoa</taxon>
        <taxon>Perkinsea</taxon>
        <taxon>Perkinsida</taxon>
        <taxon>Perkinsidae</taxon>
        <taxon>Perkinsus</taxon>
    </lineage>
</organism>
<dbReference type="Proteomes" id="UP000591131">
    <property type="component" value="Unassembled WGS sequence"/>
</dbReference>